<protein>
    <recommendedName>
        <fullName evidence="6">CHY-type domain-containing protein</fullName>
    </recommendedName>
</protein>
<evidence type="ECO:0000256" key="2">
    <source>
        <dbReference type="ARBA" id="ARBA00022771"/>
    </source>
</evidence>
<keyword evidence="3" id="KW-0862">Zinc</keyword>
<evidence type="ECO:0000256" key="4">
    <source>
        <dbReference type="PROSITE-ProRule" id="PRU00601"/>
    </source>
</evidence>
<evidence type="ECO:0000256" key="1">
    <source>
        <dbReference type="ARBA" id="ARBA00022723"/>
    </source>
</evidence>
<feature type="region of interest" description="Disordered" evidence="5">
    <location>
        <begin position="323"/>
        <end position="383"/>
    </location>
</feature>
<reference evidence="7" key="1">
    <citation type="submission" date="2023-06" db="EMBL/GenBank/DDBJ databases">
        <title>Genome-scale phylogeny and comparative genomics of the fungal order Sordariales.</title>
        <authorList>
            <consortium name="Lawrence Berkeley National Laboratory"/>
            <person name="Hensen N."/>
            <person name="Bonometti L."/>
            <person name="Westerberg I."/>
            <person name="Brannstrom I.O."/>
            <person name="Guillou S."/>
            <person name="Cros-Aarteil S."/>
            <person name="Calhoun S."/>
            <person name="Haridas S."/>
            <person name="Kuo A."/>
            <person name="Mondo S."/>
            <person name="Pangilinan J."/>
            <person name="Riley R."/>
            <person name="Labutti K."/>
            <person name="Andreopoulos B."/>
            <person name="Lipzen A."/>
            <person name="Chen C."/>
            <person name="Yanf M."/>
            <person name="Daum C."/>
            <person name="Ng V."/>
            <person name="Clum A."/>
            <person name="Steindorff A."/>
            <person name="Ohm R."/>
            <person name="Martin F."/>
            <person name="Silar P."/>
            <person name="Natvig D."/>
            <person name="Lalanne C."/>
            <person name="Gautier V."/>
            <person name="Ament-Velasquez S.L."/>
            <person name="Kruys A."/>
            <person name="Hutchinson M.I."/>
            <person name="Powell A.J."/>
            <person name="Barry K."/>
            <person name="Miller A.N."/>
            <person name="Grigoriev I.V."/>
            <person name="Debuchy R."/>
            <person name="Gladieux P."/>
            <person name="Thoren M.H."/>
            <person name="Johannesson H."/>
        </authorList>
    </citation>
    <scope>NUCLEOTIDE SEQUENCE</scope>
    <source>
        <strain evidence="7">CBS 606.72</strain>
    </source>
</reference>
<feature type="compositionally biased region" description="Acidic residues" evidence="5">
    <location>
        <begin position="365"/>
        <end position="383"/>
    </location>
</feature>
<evidence type="ECO:0000259" key="6">
    <source>
        <dbReference type="PROSITE" id="PS51266"/>
    </source>
</evidence>
<feature type="domain" description="CHY-type" evidence="6">
    <location>
        <begin position="567"/>
        <end position="634"/>
    </location>
</feature>
<keyword evidence="1" id="KW-0479">Metal-binding</keyword>
<accession>A0AA39WKW0</accession>
<feature type="region of interest" description="Disordered" evidence="5">
    <location>
        <begin position="658"/>
        <end position="681"/>
    </location>
</feature>
<dbReference type="PROSITE" id="PS51266">
    <property type="entry name" value="ZF_CHY"/>
    <property type="match status" value="1"/>
</dbReference>
<sequence>MIPIRNKGGDSPRFNKQATREAPASRVVPKPVPGRQVKDARGYQIEQLRRRFSPKETNHENGDTSLFFNLAPSDPDFPFDLDHLEVDLRIPAAYPAAQPQLLVKNTDIPRGFAINIEKGWGKLAEEKKGATLLALTNALDKNLESFLSEQKAETVKLMTFKDTKPEPAPVELVAPPKPPVERKPYIPLDSFTRDQIAEAKARRAQEVRQLDARMGKLPAYQRSSDGIIYTLPLEPKRRAQLPVGLQGVNSVQLVIPLLYPLQPLRVLLNEVESEDAEPVEELFSQKAMERKDMTLTSHINSLAQNLHALVKEAQKPLPVSVPVALQPADPNTEAKQAEHSSTLGGGKTHVHVIPRPPEWNMGDSSESDETDEDYSEDEDEDEGGATIGAEVARTSIPTQTSETGIAISFPSIELHGIELLQISTLNLSVKCNRCKTLNDINNLTPNTLKPSSCKKCATPFSLTFRPELIHANSTRAGFIDATACTIADLLPSSFIPTCSSCSTPSSQPLLSVRGDTTTNVCRTCHHRFTFSLPTVKFLSYAPGANSPPPPTAPRRRLEKLGLHAGEPLPDRGACAHYRKSHRWFRFSCCSKVYPCDKCHDAEEQHEMEWASRMICGWCSREQRYAAESCAFCGRSVIGKRGKGFWEGGRGTRDRALMRRGDKRKYRRVGGTAASGKKKEED</sequence>
<feature type="region of interest" description="Disordered" evidence="5">
    <location>
        <begin position="1"/>
        <end position="42"/>
    </location>
</feature>
<keyword evidence="8" id="KW-1185">Reference proteome</keyword>
<dbReference type="InterPro" id="IPR037274">
    <property type="entry name" value="Znf_CHY_sf"/>
</dbReference>
<evidence type="ECO:0000313" key="8">
    <source>
        <dbReference type="Proteomes" id="UP001175000"/>
    </source>
</evidence>
<comment type="caution">
    <text evidence="7">The sequence shown here is derived from an EMBL/GenBank/DDBJ whole genome shotgun (WGS) entry which is preliminary data.</text>
</comment>
<dbReference type="Pfam" id="PF05495">
    <property type="entry name" value="zf-CHY"/>
    <property type="match status" value="1"/>
</dbReference>
<dbReference type="AlphaFoldDB" id="A0AA39WKW0"/>
<evidence type="ECO:0000256" key="3">
    <source>
        <dbReference type="ARBA" id="ARBA00022833"/>
    </source>
</evidence>
<name>A0AA39WKW0_9PEZI</name>
<dbReference type="InterPro" id="IPR008913">
    <property type="entry name" value="Znf_CHY"/>
</dbReference>
<dbReference type="EMBL" id="JAULSU010000005">
    <property type="protein sequence ID" value="KAK0617175.1"/>
    <property type="molecule type" value="Genomic_DNA"/>
</dbReference>
<gene>
    <name evidence="7" type="ORF">B0T14DRAFT_498244</name>
</gene>
<dbReference type="Proteomes" id="UP001175000">
    <property type="component" value="Unassembled WGS sequence"/>
</dbReference>
<dbReference type="SUPFAM" id="SSF161219">
    <property type="entry name" value="CHY zinc finger-like"/>
    <property type="match status" value="1"/>
</dbReference>
<proteinExistence type="predicted"/>
<evidence type="ECO:0000313" key="7">
    <source>
        <dbReference type="EMBL" id="KAK0617175.1"/>
    </source>
</evidence>
<keyword evidence="2 4" id="KW-0863">Zinc-finger</keyword>
<evidence type="ECO:0000256" key="5">
    <source>
        <dbReference type="SAM" id="MobiDB-lite"/>
    </source>
</evidence>
<organism evidence="7 8">
    <name type="scientific">Immersiella caudata</name>
    <dbReference type="NCBI Taxonomy" id="314043"/>
    <lineage>
        <taxon>Eukaryota</taxon>
        <taxon>Fungi</taxon>
        <taxon>Dikarya</taxon>
        <taxon>Ascomycota</taxon>
        <taxon>Pezizomycotina</taxon>
        <taxon>Sordariomycetes</taxon>
        <taxon>Sordariomycetidae</taxon>
        <taxon>Sordariales</taxon>
        <taxon>Lasiosphaeriaceae</taxon>
        <taxon>Immersiella</taxon>
    </lineage>
</organism>
<dbReference type="GO" id="GO:0008270">
    <property type="term" value="F:zinc ion binding"/>
    <property type="evidence" value="ECO:0007669"/>
    <property type="project" value="UniProtKB-KW"/>
</dbReference>